<sequence>MGVSVGLDGWMILMRVCRRDCEGRVRRYTGPLSVLLKKKEEECDATGRSSPEDQQGTKESSLERVRFLFQVNEFLVICGAKPYT</sequence>
<protein>
    <submittedName>
        <fullName evidence="1">Uncharacterized protein</fullName>
    </submittedName>
</protein>
<reference evidence="1 2" key="1">
    <citation type="journal article" date="2019" name="Genome Biol. Evol.">
        <title>Whole-Genome Sequencing of the Giant Devil Catfish, Bagarius yarrelli.</title>
        <authorList>
            <person name="Jiang W."/>
            <person name="Lv Y."/>
            <person name="Cheng L."/>
            <person name="Yang K."/>
            <person name="Chao B."/>
            <person name="Wang X."/>
            <person name="Li Y."/>
            <person name="Pan X."/>
            <person name="You X."/>
            <person name="Zhang Y."/>
            <person name="Yang J."/>
            <person name="Li J."/>
            <person name="Zhang X."/>
            <person name="Liu S."/>
            <person name="Sun C."/>
            <person name="Yang J."/>
            <person name="Shi Q."/>
        </authorList>
    </citation>
    <scope>NUCLEOTIDE SEQUENCE [LARGE SCALE GENOMIC DNA]</scope>
    <source>
        <strain evidence="1">JWS20170419001</strain>
        <tissue evidence="1">Muscle</tissue>
    </source>
</reference>
<dbReference type="AlphaFoldDB" id="A0A556TH69"/>
<proteinExistence type="predicted"/>
<comment type="caution">
    <text evidence="1">The sequence shown here is derived from an EMBL/GenBank/DDBJ whole genome shotgun (WGS) entry which is preliminary data.</text>
</comment>
<dbReference type="EMBL" id="VCAZ01000001">
    <property type="protein sequence ID" value="TSK13183.1"/>
    <property type="molecule type" value="Genomic_DNA"/>
</dbReference>
<dbReference type="Proteomes" id="UP000319801">
    <property type="component" value="Unassembled WGS sequence"/>
</dbReference>
<gene>
    <name evidence="1" type="ORF">Baya_0057</name>
</gene>
<accession>A0A556TH69</accession>
<name>A0A556TH69_BAGYA</name>
<evidence type="ECO:0000313" key="1">
    <source>
        <dbReference type="EMBL" id="TSK13183.1"/>
    </source>
</evidence>
<evidence type="ECO:0000313" key="2">
    <source>
        <dbReference type="Proteomes" id="UP000319801"/>
    </source>
</evidence>
<organism evidence="1 2">
    <name type="scientific">Bagarius yarrelli</name>
    <name type="common">Goonch</name>
    <name type="synonym">Bagrus yarrelli</name>
    <dbReference type="NCBI Taxonomy" id="175774"/>
    <lineage>
        <taxon>Eukaryota</taxon>
        <taxon>Metazoa</taxon>
        <taxon>Chordata</taxon>
        <taxon>Craniata</taxon>
        <taxon>Vertebrata</taxon>
        <taxon>Euteleostomi</taxon>
        <taxon>Actinopterygii</taxon>
        <taxon>Neopterygii</taxon>
        <taxon>Teleostei</taxon>
        <taxon>Ostariophysi</taxon>
        <taxon>Siluriformes</taxon>
        <taxon>Sisoridae</taxon>
        <taxon>Sisorinae</taxon>
        <taxon>Bagarius</taxon>
    </lineage>
</organism>
<keyword evidence="2" id="KW-1185">Reference proteome</keyword>